<dbReference type="InterPro" id="IPR015943">
    <property type="entry name" value="WD40/YVTN_repeat-like_dom_sf"/>
</dbReference>
<dbReference type="GO" id="GO:0006890">
    <property type="term" value="P:retrograde vesicle-mediated transport, Golgi to endoplasmic reticulum"/>
    <property type="evidence" value="ECO:0007669"/>
    <property type="project" value="TreeGrafter"/>
</dbReference>
<dbReference type="PROSITE" id="PS50082">
    <property type="entry name" value="WD_REPEATS_2"/>
    <property type="match status" value="1"/>
</dbReference>
<evidence type="ECO:0000256" key="1">
    <source>
        <dbReference type="ARBA" id="ARBA00022574"/>
    </source>
</evidence>
<keyword evidence="2" id="KW-0677">Repeat</keyword>
<keyword evidence="4" id="KW-0175">Coiled coil</keyword>
<reference evidence="5 6" key="1">
    <citation type="journal article" date="2018" name="Cell">
        <title>The Chara Genome: Secondary Complexity and Implications for Plant Terrestrialization.</title>
        <authorList>
            <person name="Nishiyama T."/>
            <person name="Sakayama H."/>
            <person name="Vries J.D."/>
            <person name="Buschmann H."/>
            <person name="Saint-Marcoux D."/>
            <person name="Ullrich K.K."/>
            <person name="Haas F.B."/>
            <person name="Vanderstraeten L."/>
            <person name="Becker D."/>
            <person name="Lang D."/>
            <person name="Vosolsobe S."/>
            <person name="Rombauts S."/>
            <person name="Wilhelmsson P.K.I."/>
            <person name="Janitza P."/>
            <person name="Kern R."/>
            <person name="Heyl A."/>
            <person name="Rumpler F."/>
            <person name="Villalobos L.I.A.C."/>
            <person name="Clay J.M."/>
            <person name="Skokan R."/>
            <person name="Toyoda A."/>
            <person name="Suzuki Y."/>
            <person name="Kagoshima H."/>
            <person name="Schijlen E."/>
            <person name="Tajeshwar N."/>
            <person name="Catarino B."/>
            <person name="Hetherington A.J."/>
            <person name="Saltykova A."/>
            <person name="Bonnot C."/>
            <person name="Breuninger H."/>
            <person name="Symeonidi A."/>
            <person name="Radhakrishnan G.V."/>
            <person name="Van Nieuwerburgh F."/>
            <person name="Deforce D."/>
            <person name="Chang C."/>
            <person name="Karol K.G."/>
            <person name="Hedrich R."/>
            <person name="Ulvskov P."/>
            <person name="Glockner G."/>
            <person name="Delwiche C.F."/>
            <person name="Petrasek J."/>
            <person name="Van de Peer Y."/>
            <person name="Friml J."/>
            <person name="Beilby M."/>
            <person name="Dolan L."/>
            <person name="Kohara Y."/>
            <person name="Sugano S."/>
            <person name="Fujiyama A."/>
            <person name="Delaux P.-M."/>
            <person name="Quint M."/>
            <person name="TheiBen G."/>
            <person name="Hagemann M."/>
            <person name="Harholt J."/>
            <person name="Dunand C."/>
            <person name="Zachgo S."/>
            <person name="Langdale J."/>
            <person name="Maumus F."/>
            <person name="Straeten D.V.D."/>
            <person name="Gould S.B."/>
            <person name="Rensing S.A."/>
        </authorList>
    </citation>
    <scope>NUCLEOTIDE SEQUENCE [LARGE SCALE GENOMIC DNA]</scope>
    <source>
        <strain evidence="5 6">S276</strain>
    </source>
</reference>
<dbReference type="AlphaFoldDB" id="A0A388LFM9"/>
<keyword evidence="1 3" id="KW-0853">WD repeat</keyword>
<dbReference type="PANTHER" id="PTHR19876">
    <property type="entry name" value="COATOMER"/>
    <property type="match status" value="1"/>
</dbReference>
<protein>
    <submittedName>
        <fullName evidence="5">Uncharacterized protein</fullName>
    </submittedName>
</protein>
<dbReference type="SMART" id="SM00320">
    <property type="entry name" value="WD40"/>
    <property type="match status" value="3"/>
</dbReference>
<dbReference type="InterPro" id="IPR001680">
    <property type="entry name" value="WD40_rpt"/>
</dbReference>
<sequence length="486" mass="55409">MKMEQVAAWEVPEENWHSSFNAKFIAQKGWILVEAIEKAFVYEAQASNFYLVKVLEHSRQCSDDSIVVHPSLPYILAAFSDHVALWDWEKEWEKITFEGHALGISGVLAFHMGDLNIFASASRSSTIKIWDISTRSCVQTLVCGDGVTSQLDFCSRPQRSLLLSYHNSVTFSEDRVVLVWDYKKGVCLGRLTMPNLDFYVPKTAFFHPHLPYICTSADADPCIALQNESNLQLVPGYSWGPRSYKLMGIAPCKNSNDVIAFGFRGQFSVLKVVVAAKGGSEESEEKMQGKSFSAKRLRAHTLNNDNVDGPALVSRKLVAEMDDEAMSNKPKWEKRIQQVAADLELKFMKALDALREEHRVKESKQEERVQELEGDVRQLKAEMTAIVEAKGKSKVVQMMEDELVDDTPEWEKIIQQVAANVELKCMEALDALREEHRVKERKQEERVQELEEVVRQMKTERAEMVGRRVVKMEDEEVASDKPEWEK</sequence>
<dbReference type="SUPFAM" id="SSF50978">
    <property type="entry name" value="WD40 repeat-like"/>
    <property type="match status" value="1"/>
</dbReference>
<dbReference type="Gramene" id="GBG81023">
    <property type="protein sequence ID" value="GBG81023"/>
    <property type="gene ID" value="CBR_g31579"/>
</dbReference>
<feature type="repeat" description="WD" evidence="3">
    <location>
        <begin position="116"/>
        <end position="140"/>
    </location>
</feature>
<dbReference type="EMBL" id="BFEA01000363">
    <property type="protein sequence ID" value="GBG81023.1"/>
    <property type="molecule type" value="Genomic_DNA"/>
</dbReference>
<dbReference type="GO" id="GO:0030126">
    <property type="term" value="C:COPI vesicle coat"/>
    <property type="evidence" value="ECO:0007669"/>
    <property type="project" value="TreeGrafter"/>
</dbReference>
<dbReference type="GO" id="GO:0006886">
    <property type="term" value="P:intracellular protein transport"/>
    <property type="evidence" value="ECO:0007669"/>
    <property type="project" value="TreeGrafter"/>
</dbReference>
<evidence type="ECO:0000313" key="6">
    <source>
        <dbReference type="Proteomes" id="UP000265515"/>
    </source>
</evidence>
<dbReference type="Proteomes" id="UP000265515">
    <property type="component" value="Unassembled WGS sequence"/>
</dbReference>
<name>A0A388LFM9_CHABU</name>
<feature type="coiled-coil region" evidence="4">
    <location>
        <begin position="433"/>
        <end position="467"/>
    </location>
</feature>
<dbReference type="PANTHER" id="PTHR19876:SF68">
    <property type="entry name" value="COATOMER SUBUNIT BETA'-2"/>
    <property type="match status" value="1"/>
</dbReference>
<dbReference type="Gene3D" id="2.130.10.10">
    <property type="entry name" value="YVTN repeat-like/Quinoprotein amine dehydrogenase"/>
    <property type="match status" value="1"/>
</dbReference>
<dbReference type="InterPro" id="IPR050844">
    <property type="entry name" value="Coatomer_complex_subunit"/>
</dbReference>
<accession>A0A388LFM9</accession>
<evidence type="ECO:0000256" key="2">
    <source>
        <dbReference type="ARBA" id="ARBA00022737"/>
    </source>
</evidence>
<gene>
    <name evidence="5" type="ORF">CBR_g31579</name>
</gene>
<evidence type="ECO:0000256" key="4">
    <source>
        <dbReference type="SAM" id="Coils"/>
    </source>
</evidence>
<evidence type="ECO:0000313" key="5">
    <source>
        <dbReference type="EMBL" id="GBG81023.1"/>
    </source>
</evidence>
<proteinExistence type="predicted"/>
<dbReference type="GO" id="GO:0006891">
    <property type="term" value="P:intra-Golgi vesicle-mediated transport"/>
    <property type="evidence" value="ECO:0007669"/>
    <property type="project" value="TreeGrafter"/>
</dbReference>
<dbReference type="GO" id="GO:0006888">
    <property type="term" value="P:endoplasmic reticulum to Golgi vesicle-mediated transport"/>
    <property type="evidence" value="ECO:0007669"/>
    <property type="project" value="TreeGrafter"/>
</dbReference>
<evidence type="ECO:0000256" key="3">
    <source>
        <dbReference type="PROSITE-ProRule" id="PRU00221"/>
    </source>
</evidence>
<dbReference type="InterPro" id="IPR036322">
    <property type="entry name" value="WD40_repeat_dom_sf"/>
</dbReference>
<feature type="coiled-coil region" evidence="4">
    <location>
        <begin position="355"/>
        <end position="389"/>
    </location>
</feature>
<keyword evidence="6" id="KW-1185">Reference proteome</keyword>
<comment type="caution">
    <text evidence="5">The sequence shown here is derived from an EMBL/GenBank/DDBJ whole genome shotgun (WGS) entry which is preliminary data.</text>
</comment>
<dbReference type="STRING" id="69332.A0A388LFM9"/>
<organism evidence="5 6">
    <name type="scientific">Chara braunii</name>
    <name type="common">Braun's stonewort</name>
    <dbReference type="NCBI Taxonomy" id="69332"/>
    <lineage>
        <taxon>Eukaryota</taxon>
        <taxon>Viridiplantae</taxon>
        <taxon>Streptophyta</taxon>
        <taxon>Charophyceae</taxon>
        <taxon>Charales</taxon>
        <taxon>Characeae</taxon>
        <taxon>Chara</taxon>
    </lineage>
</organism>